<protein>
    <recommendedName>
        <fullName evidence="3">Transposase</fullName>
    </recommendedName>
</protein>
<reference evidence="1" key="2">
    <citation type="submission" date="2022-01" db="EMBL/GenBank/DDBJ databases">
        <authorList>
            <person name="Yamashiro T."/>
            <person name="Shiraishi A."/>
            <person name="Satake H."/>
            <person name="Nakayama K."/>
        </authorList>
    </citation>
    <scope>NUCLEOTIDE SEQUENCE</scope>
</reference>
<sequence>MFRTRNHVDQLKAAVLTEAKWNSTEEKYTTSITKNYTARYYIQGIEDMIPDRWCKETHRYHFEALNDLRIKSVVRIMVKKKWGYGFLTTFVVRRSDDKEYEFIYADLSRLSLNDAEDMI</sequence>
<gene>
    <name evidence="1" type="ORF">Tco_0991419</name>
</gene>
<comment type="caution">
    <text evidence="1">The sequence shown here is derived from an EMBL/GenBank/DDBJ whole genome shotgun (WGS) entry which is preliminary data.</text>
</comment>
<proteinExistence type="predicted"/>
<dbReference type="EMBL" id="BQNB010016837">
    <property type="protein sequence ID" value="GJT56365.1"/>
    <property type="molecule type" value="Genomic_DNA"/>
</dbReference>
<name>A0ABQ5EZG4_9ASTR</name>
<reference evidence="1" key="1">
    <citation type="journal article" date="2022" name="Int. J. Mol. Sci.">
        <title>Draft Genome of Tanacetum Coccineum: Genomic Comparison of Closely Related Tanacetum-Family Plants.</title>
        <authorList>
            <person name="Yamashiro T."/>
            <person name="Shiraishi A."/>
            <person name="Nakayama K."/>
            <person name="Satake H."/>
        </authorList>
    </citation>
    <scope>NUCLEOTIDE SEQUENCE</scope>
</reference>
<evidence type="ECO:0000313" key="1">
    <source>
        <dbReference type="EMBL" id="GJT56365.1"/>
    </source>
</evidence>
<accession>A0ABQ5EZG4</accession>
<evidence type="ECO:0000313" key="2">
    <source>
        <dbReference type="Proteomes" id="UP001151760"/>
    </source>
</evidence>
<dbReference type="Proteomes" id="UP001151760">
    <property type="component" value="Unassembled WGS sequence"/>
</dbReference>
<keyword evidence="2" id="KW-1185">Reference proteome</keyword>
<evidence type="ECO:0008006" key="3">
    <source>
        <dbReference type="Google" id="ProtNLM"/>
    </source>
</evidence>
<organism evidence="1 2">
    <name type="scientific">Tanacetum coccineum</name>
    <dbReference type="NCBI Taxonomy" id="301880"/>
    <lineage>
        <taxon>Eukaryota</taxon>
        <taxon>Viridiplantae</taxon>
        <taxon>Streptophyta</taxon>
        <taxon>Embryophyta</taxon>
        <taxon>Tracheophyta</taxon>
        <taxon>Spermatophyta</taxon>
        <taxon>Magnoliopsida</taxon>
        <taxon>eudicotyledons</taxon>
        <taxon>Gunneridae</taxon>
        <taxon>Pentapetalae</taxon>
        <taxon>asterids</taxon>
        <taxon>campanulids</taxon>
        <taxon>Asterales</taxon>
        <taxon>Asteraceae</taxon>
        <taxon>Asteroideae</taxon>
        <taxon>Anthemideae</taxon>
        <taxon>Anthemidinae</taxon>
        <taxon>Tanacetum</taxon>
    </lineage>
</organism>